<protein>
    <submittedName>
        <fullName evidence="1">Uncharacterized protein</fullName>
    </submittedName>
</protein>
<evidence type="ECO:0000313" key="1">
    <source>
        <dbReference type="EMBL" id="ADP82283.1"/>
    </source>
</evidence>
<sequence length="86" mass="8721">MELTETVHPGMSAAELAAEQAELLPERITLMVFQNGQSVGTGNNSPASAAAGNSVISGNSSMVQTIGNSGSCVHSLATGSTYTNQH</sequence>
<dbReference type="EMBL" id="CP002299">
    <property type="protein sequence ID" value="ADP82283.1"/>
    <property type="molecule type" value="Genomic_DNA"/>
</dbReference>
<dbReference type="InParanoid" id="E3JBX3"/>
<dbReference type="Proteomes" id="UP000002484">
    <property type="component" value="Chromosome"/>
</dbReference>
<accession>E3JBX3</accession>
<gene>
    <name evidence="1" type="ordered locus">FraEuI1c_4284</name>
</gene>
<dbReference type="OrthoDB" id="3215355at2"/>
<proteinExistence type="predicted"/>
<reference evidence="1 2" key="1">
    <citation type="submission" date="2010-10" db="EMBL/GenBank/DDBJ databases">
        <title>Complete sequence of Frankia sp. EuI1c.</title>
        <authorList>
            <consortium name="US DOE Joint Genome Institute"/>
            <person name="Lucas S."/>
            <person name="Copeland A."/>
            <person name="Lapidus A."/>
            <person name="Cheng J.-F."/>
            <person name="Bruce D."/>
            <person name="Goodwin L."/>
            <person name="Pitluck S."/>
            <person name="Chertkov O."/>
            <person name="Detter J.C."/>
            <person name="Han C."/>
            <person name="Tapia R."/>
            <person name="Land M."/>
            <person name="Hauser L."/>
            <person name="Jeffries C."/>
            <person name="Kyrpides N."/>
            <person name="Ivanova N."/>
            <person name="Mikhailova N."/>
            <person name="Beauchemin N."/>
            <person name="Sen A."/>
            <person name="Sur S.A."/>
            <person name="Gtari M."/>
            <person name="Wall L."/>
            <person name="Tisa L."/>
            <person name="Woyke T."/>
        </authorList>
    </citation>
    <scope>NUCLEOTIDE SEQUENCE [LARGE SCALE GENOMIC DNA]</scope>
    <source>
        <strain evidence="2">DSM 45817 / CECT 9037 / EuI1c</strain>
    </source>
</reference>
<name>E3JBX3_PSEI1</name>
<dbReference type="KEGG" id="fri:FraEuI1c_4284"/>
<dbReference type="AlphaFoldDB" id="E3JBX3"/>
<evidence type="ECO:0000313" key="2">
    <source>
        <dbReference type="Proteomes" id="UP000002484"/>
    </source>
</evidence>
<dbReference type="HOGENOM" id="CLU_2493373_0_0_11"/>
<dbReference type="RefSeq" id="WP_013425401.1">
    <property type="nucleotide sequence ID" value="NC_014666.1"/>
</dbReference>
<keyword evidence="2" id="KW-1185">Reference proteome</keyword>
<organism evidence="1 2">
    <name type="scientific">Pseudofrankia inefficax (strain DSM 45817 / CECT 9037 / DDB 130130 / EuI1c)</name>
    <name type="common">Frankia inefficax</name>
    <dbReference type="NCBI Taxonomy" id="298654"/>
    <lineage>
        <taxon>Bacteria</taxon>
        <taxon>Bacillati</taxon>
        <taxon>Actinomycetota</taxon>
        <taxon>Actinomycetes</taxon>
        <taxon>Frankiales</taxon>
        <taxon>Frankiaceae</taxon>
        <taxon>Pseudofrankia</taxon>
    </lineage>
</organism>